<organism evidence="10 11">
    <name type="scientific">Cyprinodon variegatus</name>
    <name type="common">Sheepshead minnow</name>
    <dbReference type="NCBI Taxonomy" id="28743"/>
    <lineage>
        <taxon>Eukaryota</taxon>
        <taxon>Metazoa</taxon>
        <taxon>Chordata</taxon>
        <taxon>Craniata</taxon>
        <taxon>Vertebrata</taxon>
        <taxon>Euteleostomi</taxon>
        <taxon>Actinopterygii</taxon>
        <taxon>Neopterygii</taxon>
        <taxon>Teleostei</taxon>
        <taxon>Neoteleostei</taxon>
        <taxon>Acanthomorphata</taxon>
        <taxon>Ovalentaria</taxon>
        <taxon>Atherinomorphae</taxon>
        <taxon>Cyprinodontiformes</taxon>
        <taxon>Cyprinodontidae</taxon>
        <taxon>Cyprinodon</taxon>
    </lineage>
</organism>
<evidence type="ECO:0000256" key="7">
    <source>
        <dbReference type="ARBA" id="ARBA00023180"/>
    </source>
</evidence>
<proteinExistence type="inferred from homology"/>
<dbReference type="OrthoDB" id="1058301at2759"/>
<name>A0A3Q2EBK8_CYPVA</name>
<dbReference type="Gene3D" id="3.20.20.190">
    <property type="entry name" value="Phosphatidylinositol (PI) phosphodiesterase"/>
    <property type="match status" value="1"/>
</dbReference>
<dbReference type="GeneTree" id="ENSGT00940000159625"/>
<evidence type="ECO:0000256" key="8">
    <source>
        <dbReference type="SAM" id="Phobius"/>
    </source>
</evidence>
<comment type="similarity">
    <text evidence="2">Belongs to the glycerophosphoryl diester phosphodiesterase family.</text>
</comment>
<reference evidence="10" key="2">
    <citation type="submission" date="2025-09" db="UniProtKB">
        <authorList>
            <consortium name="Ensembl"/>
        </authorList>
    </citation>
    <scope>IDENTIFICATION</scope>
</reference>
<feature type="transmembrane region" description="Helical" evidence="8">
    <location>
        <begin position="181"/>
        <end position="201"/>
    </location>
</feature>
<dbReference type="GO" id="GO:0008889">
    <property type="term" value="F:glycerophosphodiester phosphodiesterase activity"/>
    <property type="evidence" value="ECO:0007669"/>
    <property type="project" value="TreeGrafter"/>
</dbReference>
<feature type="domain" description="GP-PDE" evidence="9">
    <location>
        <begin position="218"/>
        <end position="472"/>
    </location>
</feature>
<keyword evidence="3 8" id="KW-0812">Transmembrane</keyword>
<evidence type="ECO:0000256" key="4">
    <source>
        <dbReference type="ARBA" id="ARBA00022801"/>
    </source>
</evidence>
<dbReference type="GeneID" id="107092566"/>
<sequence length="518" mass="60100">MSLRTCCRDCSRGFFSCQLKKQSGNTNKRSCCWCTFVSVGALVSICWIYLLIIFNDQYNLNADLFYKFHKHLNYFMVMMTVSAMFASYCVLLLLFALVQVALRVKLHLHWLHRILIFIGVILIALVITVALSLFPHDPWTVAPISFQYTGPFLQFGAVGAWTLLSWFIFQAFHEAKKGSKWIIGLVFVTVSAFIFICPIFIRSPCLIYLEDLENTTKPSLWGHRGAPMLAPENTMMSFERSATVCNVTLFETDVQLSKDGIPFLMHDNKSGFLNRTTNITTLVESGKEWNFNKLRSLNAGEWFIKADPFHTVHLLKEEQKKKAKEEKIPKLSELLELAIKTEIPVMFDLYVRNNSNTTEVDKDAEDIVKTIQNSRIDSRLIYWLNSEKRKRPTNAANFTQVYENEDEMHKENGFRLNVKFSEFSMDKIRDLRKEGVKVNVYVVDRRWLFSLFWCAGVSSVTTNACHVLKEMEQPDWHMSPDVYRTTWISVDVASFMIMIAIFCYQWKKRCSYLNKGIL</sequence>
<dbReference type="STRING" id="28743.ENSCVAP00000029681"/>
<dbReference type="InterPro" id="IPR017946">
    <property type="entry name" value="PLC-like_Pdiesterase_TIM-brl"/>
</dbReference>
<dbReference type="CTD" id="54857"/>
<feature type="transmembrane region" description="Helical" evidence="8">
    <location>
        <begin position="114"/>
        <end position="134"/>
    </location>
</feature>
<dbReference type="SUPFAM" id="SSF51695">
    <property type="entry name" value="PLC-like phosphodiesterases"/>
    <property type="match status" value="1"/>
</dbReference>
<evidence type="ECO:0000256" key="3">
    <source>
        <dbReference type="ARBA" id="ARBA00022692"/>
    </source>
</evidence>
<dbReference type="PANTHER" id="PTHR23344">
    <property type="entry name" value="GLYCEROPHOSPHORYL DIESTER PHOSPHODIESTERASE"/>
    <property type="match status" value="1"/>
</dbReference>
<dbReference type="GO" id="GO:0006629">
    <property type="term" value="P:lipid metabolic process"/>
    <property type="evidence" value="ECO:0007669"/>
    <property type="project" value="InterPro"/>
</dbReference>
<comment type="subcellular location">
    <subcellularLocation>
        <location evidence="1">Membrane</location>
        <topology evidence="1">Multi-pass membrane protein</topology>
    </subcellularLocation>
</comment>
<keyword evidence="6 8" id="KW-0472">Membrane</keyword>
<evidence type="ECO:0000259" key="9">
    <source>
        <dbReference type="PROSITE" id="PS51704"/>
    </source>
</evidence>
<dbReference type="AlphaFoldDB" id="A0A3Q2EBK8"/>
<keyword evidence="5 8" id="KW-1133">Transmembrane helix</keyword>
<dbReference type="PANTHER" id="PTHR23344:SF1">
    <property type="entry name" value="GLYCEROPHOSPHOINOSITOL INOSITOLPHOSPHODIESTERASE GDPD2"/>
    <property type="match status" value="1"/>
</dbReference>
<dbReference type="Pfam" id="PF03009">
    <property type="entry name" value="GDPD"/>
    <property type="match status" value="1"/>
</dbReference>
<feature type="transmembrane region" description="Helical" evidence="8">
    <location>
        <begin position="146"/>
        <end position="169"/>
    </location>
</feature>
<feature type="transmembrane region" description="Helical" evidence="8">
    <location>
        <begin position="487"/>
        <end position="506"/>
    </location>
</feature>
<evidence type="ECO:0000256" key="5">
    <source>
        <dbReference type="ARBA" id="ARBA00022989"/>
    </source>
</evidence>
<reference evidence="10" key="1">
    <citation type="submission" date="2025-08" db="UniProtKB">
        <authorList>
            <consortium name="Ensembl"/>
        </authorList>
    </citation>
    <scope>IDENTIFICATION</scope>
</reference>
<feature type="transmembrane region" description="Helical" evidence="8">
    <location>
        <begin position="74"/>
        <end position="102"/>
    </location>
</feature>
<evidence type="ECO:0000313" key="10">
    <source>
        <dbReference type="Ensembl" id="ENSCVAP00000029681.1"/>
    </source>
</evidence>
<protein>
    <submittedName>
        <fullName evidence="10">Glycerophosphodiester phosphodiesterase domain containing 2</fullName>
    </submittedName>
</protein>
<dbReference type="GO" id="GO:0005886">
    <property type="term" value="C:plasma membrane"/>
    <property type="evidence" value="ECO:0007669"/>
    <property type="project" value="TreeGrafter"/>
</dbReference>
<keyword evidence="7" id="KW-0325">Glycoprotein</keyword>
<evidence type="ECO:0000256" key="1">
    <source>
        <dbReference type="ARBA" id="ARBA00004141"/>
    </source>
</evidence>
<dbReference type="Proteomes" id="UP000265020">
    <property type="component" value="Unassembled WGS sequence"/>
</dbReference>
<keyword evidence="4" id="KW-0378">Hydrolase</keyword>
<evidence type="ECO:0000313" key="11">
    <source>
        <dbReference type="Proteomes" id="UP000265020"/>
    </source>
</evidence>
<accession>A0A3Q2EBK8</accession>
<dbReference type="OMA" id="DPPGCCS"/>
<keyword evidence="11" id="KW-1185">Reference proteome</keyword>
<dbReference type="RefSeq" id="XP_015242597.1">
    <property type="nucleotide sequence ID" value="XM_015387111.1"/>
</dbReference>
<feature type="transmembrane region" description="Helical" evidence="8">
    <location>
        <begin position="30"/>
        <end position="54"/>
    </location>
</feature>
<evidence type="ECO:0000256" key="6">
    <source>
        <dbReference type="ARBA" id="ARBA00023136"/>
    </source>
</evidence>
<dbReference type="PROSITE" id="PS51704">
    <property type="entry name" value="GP_PDE"/>
    <property type="match status" value="1"/>
</dbReference>
<dbReference type="InterPro" id="IPR030395">
    <property type="entry name" value="GP_PDE_dom"/>
</dbReference>
<dbReference type="KEGG" id="cvg:107092566"/>
<evidence type="ECO:0000256" key="2">
    <source>
        <dbReference type="ARBA" id="ARBA00007277"/>
    </source>
</evidence>
<dbReference type="RefSeq" id="XP_015242598.1">
    <property type="nucleotide sequence ID" value="XM_015387112.1"/>
</dbReference>
<dbReference type="Ensembl" id="ENSCVAT00000022884.1">
    <property type="protein sequence ID" value="ENSCVAP00000029681.1"/>
    <property type="gene ID" value="ENSCVAG00000017655.1"/>
</dbReference>